<comment type="caution">
    <text evidence="1">The sequence shown here is derived from an EMBL/GenBank/DDBJ whole genome shotgun (WGS) entry which is preliminary data.</text>
</comment>
<proteinExistence type="predicted"/>
<dbReference type="EMBL" id="PDXJ01000025">
    <property type="protein sequence ID" value="TND51997.1"/>
    <property type="molecule type" value="Genomic_DNA"/>
</dbReference>
<sequence>MQANWLRNRLTKAKQQAPMWAELADAVQEVFEQHIEPLVERLRGMGGAFTMAEEDLDARINELGPFFFLSERVEPEDWPLALIQRQDEIHYKNTEWPMLSTIGREFTGMSVTWSPQWAPKDINTYPYGTRFTTKETMPFEDIPESGWFMTSRGVIRVSLPELARSFPGGETQNEQTTEFEAILARFIAPLIPLRIVFDGAQYYIGYSLKEADEWIELLATDIHSSWAPAEEGGEGVNMQSAEIGTTFPPLNNDSDSPVGQLFLDVESMDAWTLDKPIT</sequence>
<accession>A0AAX2UPP9</accession>
<organism evidence="1 2">
    <name type="scientific">Aeromonas veronii</name>
    <dbReference type="NCBI Taxonomy" id="654"/>
    <lineage>
        <taxon>Bacteria</taxon>
        <taxon>Pseudomonadati</taxon>
        <taxon>Pseudomonadota</taxon>
        <taxon>Gammaproteobacteria</taxon>
        <taxon>Aeromonadales</taxon>
        <taxon>Aeromonadaceae</taxon>
        <taxon>Aeromonas</taxon>
    </lineage>
</organism>
<gene>
    <name evidence="1" type="ORF">CF123_17925</name>
</gene>
<evidence type="ECO:0000313" key="2">
    <source>
        <dbReference type="Proteomes" id="UP000796104"/>
    </source>
</evidence>
<reference evidence="1" key="2">
    <citation type="journal article" date="2019" name="PLoS ONE">
        <title>Identification and characterization of putative Aeromonas spp. T3SS effectors.</title>
        <authorList>
            <person name="Rangel L.T."/>
            <person name="Marden J."/>
            <person name="Colston S."/>
            <person name="Setubal J.C."/>
            <person name="Graf J."/>
            <person name="Gogarten J.P."/>
        </authorList>
    </citation>
    <scope>NUCLEOTIDE SEQUENCE</scope>
    <source>
        <strain evidence="1">BAQ071013-135</strain>
    </source>
</reference>
<evidence type="ECO:0000313" key="1">
    <source>
        <dbReference type="EMBL" id="TND51997.1"/>
    </source>
</evidence>
<dbReference type="RefSeq" id="WP_139495198.1">
    <property type="nucleotide sequence ID" value="NZ_CAWORL010000018.1"/>
</dbReference>
<dbReference type="AlphaFoldDB" id="A0AAX2UPP9"/>
<reference evidence="1" key="1">
    <citation type="submission" date="2017-10" db="EMBL/GenBank/DDBJ databases">
        <authorList>
            <person name="Colston S.M."/>
            <person name="Graf J."/>
        </authorList>
    </citation>
    <scope>NUCLEOTIDE SEQUENCE</scope>
    <source>
        <strain evidence="1">BAQ071013-135</strain>
    </source>
</reference>
<name>A0AAX2UPP9_AERVE</name>
<dbReference type="Proteomes" id="UP000796104">
    <property type="component" value="Unassembled WGS sequence"/>
</dbReference>
<protein>
    <recommendedName>
        <fullName evidence="3">DUF2612 domain-containing protein</fullName>
    </recommendedName>
</protein>
<evidence type="ECO:0008006" key="3">
    <source>
        <dbReference type="Google" id="ProtNLM"/>
    </source>
</evidence>